<evidence type="ECO:0000313" key="2">
    <source>
        <dbReference type="EMBL" id="SDQ67875.1"/>
    </source>
</evidence>
<keyword evidence="3" id="KW-1185">Reference proteome</keyword>
<gene>
    <name evidence="2" type="ORF">SAMN05421664_2130</name>
</gene>
<evidence type="ECO:0000259" key="1">
    <source>
        <dbReference type="Pfam" id="PF12697"/>
    </source>
</evidence>
<evidence type="ECO:0000313" key="3">
    <source>
        <dbReference type="Proteomes" id="UP000199627"/>
    </source>
</evidence>
<name>A0A1H1CUD6_9FLAO</name>
<reference evidence="3" key="1">
    <citation type="submission" date="2016-10" db="EMBL/GenBank/DDBJ databases">
        <authorList>
            <person name="Varghese N."/>
            <person name="Submissions S."/>
        </authorList>
    </citation>
    <scope>NUCLEOTIDE SEQUENCE [LARGE SCALE GENOMIC DNA]</scope>
    <source>
        <strain evidence="3">DSM 17072</strain>
    </source>
</reference>
<dbReference type="PANTHER" id="PTHR37017">
    <property type="entry name" value="AB HYDROLASE-1 DOMAIN-CONTAINING PROTEIN-RELATED"/>
    <property type="match status" value="1"/>
</dbReference>
<sequence length="256" mass="27833">MKTKSIFERLNAILLILALLITSSFYSQENKAVKNVVLVHGAFVDGSGWQGVYDVLVKKGYHVSVTQHTLLSFDEDVKAVNRIIDQQDGPCILVGHSYGGAIITTAGNNPKVVGLVYVAAHAPDEGESEADNGKAYPPAYKSIIKGEDGFNYIDPAKFPSDFAGGVPKEKANFMAMSQTPTADVAFHAIIKNPAWKTKPSWYVVAKSDRIINPDLERMYAKRAKSTTIEVDASHCVFMTNPKEVAGLIVDASKISK</sequence>
<dbReference type="Gene3D" id="3.40.50.1820">
    <property type="entry name" value="alpha/beta hydrolase"/>
    <property type="match status" value="1"/>
</dbReference>
<accession>A0A1H1CUD6</accession>
<dbReference type="STRING" id="311333.SAMN05421664_2130"/>
<feature type="domain" description="AB hydrolase-1" evidence="1">
    <location>
        <begin position="36"/>
        <end position="245"/>
    </location>
</feature>
<organism evidence="2 3">
    <name type="scientific">Chryseobacterium soldanellicola</name>
    <dbReference type="NCBI Taxonomy" id="311333"/>
    <lineage>
        <taxon>Bacteria</taxon>
        <taxon>Pseudomonadati</taxon>
        <taxon>Bacteroidota</taxon>
        <taxon>Flavobacteriia</taxon>
        <taxon>Flavobacteriales</taxon>
        <taxon>Weeksellaceae</taxon>
        <taxon>Chryseobacterium group</taxon>
        <taxon>Chryseobacterium</taxon>
    </lineage>
</organism>
<dbReference type="SUPFAM" id="SSF53474">
    <property type="entry name" value="alpha/beta-Hydrolases"/>
    <property type="match status" value="1"/>
</dbReference>
<dbReference type="EMBL" id="FNKL01000003">
    <property type="protein sequence ID" value="SDQ67875.1"/>
    <property type="molecule type" value="Genomic_DNA"/>
</dbReference>
<dbReference type="Proteomes" id="UP000199627">
    <property type="component" value="Unassembled WGS sequence"/>
</dbReference>
<dbReference type="OrthoDB" id="9112061at2"/>
<dbReference type="InterPro" id="IPR052897">
    <property type="entry name" value="Sec-Metab_Biosynth_Hydrolase"/>
</dbReference>
<dbReference type="RefSeq" id="WP_089755734.1">
    <property type="nucleotide sequence ID" value="NZ_FNKL01000003.1"/>
</dbReference>
<dbReference type="InterPro" id="IPR029058">
    <property type="entry name" value="AB_hydrolase_fold"/>
</dbReference>
<dbReference type="AlphaFoldDB" id="A0A1H1CUD6"/>
<proteinExistence type="predicted"/>
<dbReference type="Pfam" id="PF12697">
    <property type="entry name" value="Abhydrolase_6"/>
    <property type="match status" value="1"/>
</dbReference>
<dbReference type="PANTHER" id="PTHR37017:SF11">
    <property type="entry name" value="ESTERASE_LIPASE_THIOESTERASE DOMAIN-CONTAINING PROTEIN"/>
    <property type="match status" value="1"/>
</dbReference>
<protein>
    <submittedName>
        <fullName evidence="2">Pimeloyl-ACP methyl ester carboxylesterase</fullName>
    </submittedName>
</protein>
<dbReference type="InterPro" id="IPR000073">
    <property type="entry name" value="AB_hydrolase_1"/>
</dbReference>